<gene>
    <name evidence="1" type="ORF">HDF16_005679</name>
</gene>
<dbReference type="RefSeq" id="WP_184223557.1">
    <property type="nucleotide sequence ID" value="NZ_JACHIP010000023.1"/>
</dbReference>
<dbReference type="Proteomes" id="UP000540989">
    <property type="component" value="Unassembled WGS sequence"/>
</dbReference>
<evidence type="ECO:0000313" key="2">
    <source>
        <dbReference type="Proteomes" id="UP000540989"/>
    </source>
</evidence>
<protein>
    <submittedName>
        <fullName evidence="1">Uncharacterized protein</fullName>
    </submittedName>
</protein>
<proteinExistence type="predicted"/>
<organism evidence="1 2">
    <name type="scientific">Granulicella aggregans</name>
    <dbReference type="NCBI Taxonomy" id="474949"/>
    <lineage>
        <taxon>Bacteria</taxon>
        <taxon>Pseudomonadati</taxon>
        <taxon>Acidobacteriota</taxon>
        <taxon>Terriglobia</taxon>
        <taxon>Terriglobales</taxon>
        <taxon>Acidobacteriaceae</taxon>
        <taxon>Granulicella</taxon>
    </lineage>
</organism>
<sequence length="442" mass="48969">MPLSVIARRRQGCVEIDRLHHEFVTWHADIQLPQYTTQLDALSGEITTCTIRLRSALENVSALSSGAAYGQCSRLERQIAWLWRAWEYFRAKFDQRQDDRYADTLHATDEVVWSCYRPFFRQPLGELVPDPAPLPYIEMEYSPVAVRSDQTAVLGERPNRQELLELAFKKLPMPILKLPISAVSNPWVIALAGHEIGHFVQPMISPNPFDFVGAFRRVIEQAAADSEWGKWSVEIFADWYSILTMGQWALHPIAQFGTGEMAANTLRGGVYPSLLVRLELMAALADDYGFPGTAALESLAVDRPAPGGSPQYDKDRKAVAAVAQAIVAMDECRTIAKRIGPRPENFVRGGLADQWALHIRNGSPEPVSQKPDSARLVAAGSVQAWDQAVFAAAQLPSTSQFDQLGSRARRAMQAARMPGVRSSSARPASKPGDVLFEFLEGV</sequence>
<keyword evidence="2" id="KW-1185">Reference proteome</keyword>
<accession>A0A7W7ZJM4</accession>
<name>A0A7W7ZJM4_9BACT</name>
<evidence type="ECO:0000313" key="1">
    <source>
        <dbReference type="EMBL" id="MBB5060943.1"/>
    </source>
</evidence>
<reference evidence="1 2" key="1">
    <citation type="submission" date="2020-08" db="EMBL/GenBank/DDBJ databases">
        <title>Genomic Encyclopedia of Type Strains, Phase IV (KMG-V): Genome sequencing to study the core and pangenomes of soil and plant-associated prokaryotes.</title>
        <authorList>
            <person name="Whitman W."/>
        </authorList>
    </citation>
    <scope>NUCLEOTIDE SEQUENCE [LARGE SCALE GENOMIC DNA]</scope>
    <source>
        <strain evidence="1 2">M8UP14</strain>
    </source>
</reference>
<comment type="caution">
    <text evidence="1">The sequence shown here is derived from an EMBL/GenBank/DDBJ whole genome shotgun (WGS) entry which is preliminary data.</text>
</comment>
<dbReference type="AlphaFoldDB" id="A0A7W7ZJM4"/>
<dbReference type="EMBL" id="JACHIP010000023">
    <property type="protein sequence ID" value="MBB5060943.1"/>
    <property type="molecule type" value="Genomic_DNA"/>
</dbReference>